<dbReference type="EMBL" id="JAIZAY010000002">
    <property type="protein sequence ID" value="KAJ8046721.1"/>
    <property type="molecule type" value="Genomic_DNA"/>
</dbReference>
<feature type="region of interest" description="Disordered" evidence="1">
    <location>
        <begin position="529"/>
        <end position="558"/>
    </location>
</feature>
<reference evidence="2" key="1">
    <citation type="submission" date="2021-10" db="EMBL/GenBank/DDBJ databases">
        <title>Tropical sea cucumber genome reveals ecological adaptation and Cuvierian tubules defense mechanism.</title>
        <authorList>
            <person name="Chen T."/>
        </authorList>
    </citation>
    <scope>NUCLEOTIDE SEQUENCE</scope>
    <source>
        <strain evidence="2">Nanhai2018</strain>
        <tissue evidence="2">Muscle</tissue>
    </source>
</reference>
<accession>A0A9Q1CK09</accession>
<evidence type="ECO:0000313" key="3">
    <source>
        <dbReference type="Proteomes" id="UP001152320"/>
    </source>
</evidence>
<dbReference type="PANTHER" id="PTHR31751">
    <property type="entry name" value="SI:CH211-108C17.2-RELATED-RELATED"/>
    <property type="match status" value="1"/>
</dbReference>
<keyword evidence="3" id="KW-1185">Reference proteome</keyword>
<feature type="compositionally biased region" description="Polar residues" evidence="1">
    <location>
        <begin position="8"/>
        <end position="21"/>
    </location>
</feature>
<gene>
    <name evidence="2" type="ORF">HOLleu_05492</name>
</gene>
<protein>
    <submittedName>
        <fullName evidence="2">Uncharacterized protein</fullName>
    </submittedName>
</protein>
<proteinExistence type="predicted"/>
<sequence length="558" mass="63773">METDEAMHSTQTQAIQNQSLDISVEYEQRGDYIYPIESEEDESEDSWDESNWENEKSWDDISVELDDNHPQGKEEILIDDVFEVEEGDEPGSASEDETTDQSERNIEEIVSDQTFIAYTRSTLQLLSEIPVEKCCVKACLSAPVLKQKRIGTALSVTWECERGHVSKKWNSQPKVRRNFAADISLSAAILLSGNNYSKIRMLFRCMNLGMCNSNLHYYIQRTYTCPAISEYWSGMQKDILDARKGQEVIVSGDGRNDSPGFSAQYCTYTCMDYNTSDILHVAVVDKRQVGLKSPNMEKSAFVESLHKLQESELIVKEVVTDAHPSIRAYLSFQKGCQPVPSPLDRGCHQTLLSRWMGLLHHVVGRHEWALGYGGGPARCEHETLPESWKDKSIKEGSPAHIALREIVLDKRLLSSVDYYTRFRHTGRLENFQSHILAYASKRFSYSYPSYKARNLLAAIDYQKHKDRKQKVIADKPIFRRHFHKGSDRWGVVPVKEAKAYSYMAELMREVFFKRVHDPSTQRSTVVLGEDDPRRLAPTIAPSQPPPTDELVRAHASRF</sequence>
<dbReference type="PANTHER" id="PTHR31751:SF7">
    <property type="entry name" value="THAP-TYPE DOMAIN-CONTAINING PROTEIN"/>
    <property type="match status" value="1"/>
</dbReference>
<feature type="region of interest" description="Disordered" evidence="1">
    <location>
        <begin position="1"/>
        <end position="22"/>
    </location>
</feature>
<evidence type="ECO:0000313" key="2">
    <source>
        <dbReference type="EMBL" id="KAJ8046721.1"/>
    </source>
</evidence>
<feature type="region of interest" description="Disordered" evidence="1">
    <location>
        <begin position="35"/>
        <end position="55"/>
    </location>
</feature>
<evidence type="ECO:0000256" key="1">
    <source>
        <dbReference type="SAM" id="MobiDB-lite"/>
    </source>
</evidence>
<feature type="compositionally biased region" description="Acidic residues" evidence="1">
    <location>
        <begin position="37"/>
        <end position="52"/>
    </location>
</feature>
<organism evidence="2 3">
    <name type="scientific">Holothuria leucospilota</name>
    <name type="common">Black long sea cucumber</name>
    <name type="synonym">Mertensiothuria leucospilota</name>
    <dbReference type="NCBI Taxonomy" id="206669"/>
    <lineage>
        <taxon>Eukaryota</taxon>
        <taxon>Metazoa</taxon>
        <taxon>Echinodermata</taxon>
        <taxon>Eleutherozoa</taxon>
        <taxon>Echinozoa</taxon>
        <taxon>Holothuroidea</taxon>
        <taxon>Aspidochirotacea</taxon>
        <taxon>Aspidochirotida</taxon>
        <taxon>Holothuriidae</taxon>
        <taxon>Holothuria</taxon>
    </lineage>
</organism>
<name>A0A9Q1CK09_HOLLE</name>
<feature type="region of interest" description="Disordered" evidence="1">
    <location>
        <begin position="84"/>
        <end position="104"/>
    </location>
</feature>
<feature type="compositionally biased region" description="Acidic residues" evidence="1">
    <location>
        <begin position="84"/>
        <end position="100"/>
    </location>
</feature>
<comment type="caution">
    <text evidence="2">The sequence shown here is derived from an EMBL/GenBank/DDBJ whole genome shotgun (WGS) entry which is preliminary data.</text>
</comment>
<dbReference type="OrthoDB" id="6155112at2759"/>
<dbReference type="AlphaFoldDB" id="A0A9Q1CK09"/>
<dbReference type="Proteomes" id="UP001152320">
    <property type="component" value="Chromosome 2"/>
</dbReference>